<sequence>MTLFRTAALVLALSPGAVFPQAADTELRLPSGAEVARSLATICSAEAQGATLGFAARESGMSLETVLARMPDPPDPGLKSIYRGIRRTVQDVYEHRSISYFAMFYYRSKACFRERTELMPLPSVAFSAAGLLRCESEFGREGGPELLACVEKVVGAL</sequence>
<accession>A0A936Z783</accession>
<evidence type="ECO:0000313" key="3">
    <source>
        <dbReference type="Proteomes" id="UP000599109"/>
    </source>
</evidence>
<keyword evidence="3" id="KW-1185">Reference proteome</keyword>
<evidence type="ECO:0000256" key="1">
    <source>
        <dbReference type="SAM" id="SignalP"/>
    </source>
</evidence>
<protein>
    <submittedName>
        <fullName evidence="2">Uncharacterized protein</fullName>
    </submittedName>
</protein>
<proteinExistence type="predicted"/>
<organism evidence="2 3">
    <name type="scientific">Ramlibacter monticola</name>
    <dbReference type="NCBI Taxonomy" id="1926872"/>
    <lineage>
        <taxon>Bacteria</taxon>
        <taxon>Pseudomonadati</taxon>
        <taxon>Pseudomonadota</taxon>
        <taxon>Betaproteobacteria</taxon>
        <taxon>Burkholderiales</taxon>
        <taxon>Comamonadaceae</taxon>
        <taxon>Ramlibacter</taxon>
    </lineage>
</organism>
<dbReference type="Proteomes" id="UP000599109">
    <property type="component" value="Unassembled WGS sequence"/>
</dbReference>
<gene>
    <name evidence="2" type="ORF">JJ685_24315</name>
</gene>
<comment type="caution">
    <text evidence="2">The sequence shown here is derived from an EMBL/GenBank/DDBJ whole genome shotgun (WGS) entry which is preliminary data.</text>
</comment>
<dbReference type="RefSeq" id="WP_201676963.1">
    <property type="nucleotide sequence ID" value="NZ_JAEQNE010000008.1"/>
</dbReference>
<reference evidence="2 3" key="1">
    <citation type="journal article" date="2017" name="Int. J. Syst. Evol. Microbiol.">
        <title>Ramlibacter monticola sp. nov., isolated from forest soil.</title>
        <authorList>
            <person name="Chaudhary D.K."/>
            <person name="Kim J."/>
        </authorList>
    </citation>
    <scope>NUCLEOTIDE SEQUENCE [LARGE SCALE GENOMIC DNA]</scope>
    <source>
        <strain evidence="2 3">KACC 19175</strain>
    </source>
</reference>
<keyword evidence="1" id="KW-0732">Signal</keyword>
<feature type="signal peptide" evidence="1">
    <location>
        <begin position="1"/>
        <end position="22"/>
    </location>
</feature>
<feature type="chain" id="PRO_5037003754" evidence="1">
    <location>
        <begin position="23"/>
        <end position="157"/>
    </location>
</feature>
<dbReference type="AlphaFoldDB" id="A0A936Z783"/>
<evidence type="ECO:0000313" key="2">
    <source>
        <dbReference type="EMBL" id="MBL0394286.1"/>
    </source>
</evidence>
<dbReference type="EMBL" id="JAEQNE010000008">
    <property type="protein sequence ID" value="MBL0394286.1"/>
    <property type="molecule type" value="Genomic_DNA"/>
</dbReference>
<name>A0A936Z783_9BURK</name>